<dbReference type="PANTHER" id="PTHR10353">
    <property type="entry name" value="GLYCOSYL HYDROLASE"/>
    <property type="match status" value="1"/>
</dbReference>
<organism evidence="12 13">
    <name type="scientific">Chitinivibrio alkaliphilus ACht1</name>
    <dbReference type="NCBI Taxonomy" id="1313304"/>
    <lineage>
        <taxon>Bacteria</taxon>
        <taxon>Pseudomonadati</taxon>
        <taxon>Fibrobacterota</taxon>
        <taxon>Chitinivibrionia</taxon>
        <taxon>Chitinivibrionales</taxon>
        <taxon>Chitinivibrionaceae</taxon>
        <taxon>Chitinivibrio</taxon>
    </lineage>
</organism>
<keyword evidence="4 11" id="KW-0378">Hydrolase</keyword>
<dbReference type="SUPFAM" id="SSF51445">
    <property type="entry name" value="(Trans)glycosidases"/>
    <property type="match status" value="1"/>
</dbReference>
<feature type="binding site" evidence="10">
    <location>
        <position position="398"/>
    </location>
    <ligand>
        <name>substrate</name>
    </ligand>
</feature>
<dbReference type="Proteomes" id="UP000017148">
    <property type="component" value="Unassembled WGS sequence"/>
</dbReference>
<protein>
    <recommendedName>
        <fullName evidence="3 11">Beta-glucosidase</fullName>
        <ecNumber evidence="3 11">3.2.1.21</ecNumber>
    </recommendedName>
</protein>
<keyword evidence="7 11" id="KW-0326">Glycosidase</keyword>
<comment type="caution">
    <text evidence="12">The sequence shown here is derived from an EMBL/GenBank/DDBJ whole genome shotgun (WGS) entry which is preliminary data.</text>
</comment>
<dbReference type="GO" id="GO:0008422">
    <property type="term" value="F:beta-glucosidase activity"/>
    <property type="evidence" value="ECO:0007669"/>
    <property type="project" value="UniProtKB-EC"/>
</dbReference>
<dbReference type="InterPro" id="IPR017853">
    <property type="entry name" value="GH"/>
</dbReference>
<keyword evidence="8" id="KW-0624">Polysaccharide degradation</keyword>
<reference evidence="12 13" key="1">
    <citation type="journal article" date="2013" name="Environ. Microbiol.">
        <title>Genome analysis of Chitinivibrio alkaliphilus gen. nov., sp. nov., a novel extremely haloalkaliphilic anaerobic chitinolytic bacterium from the candidate phylum Termite Group 3.</title>
        <authorList>
            <person name="Sorokin D.Y."/>
            <person name="Gumerov V.M."/>
            <person name="Rakitin A.L."/>
            <person name="Beletsky A.V."/>
            <person name="Damste J.S."/>
            <person name="Muyzer G."/>
            <person name="Mardanov A.V."/>
            <person name="Ravin N.V."/>
        </authorList>
    </citation>
    <scope>NUCLEOTIDE SEQUENCE [LARGE SCALE GENOMIC DNA]</scope>
    <source>
        <strain evidence="12 13">ACht1</strain>
    </source>
</reference>
<dbReference type="PATRIC" id="fig|1313304.3.peg.601"/>
<dbReference type="GO" id="GO:0030245">
    <property type="term" value="P:cellulose catabolic process"/>
    <property type="evidence" value="ECO:0007669"/>
    <property type="project" value="UniProtKB-KW"/>
</dbReference>
<dbReference type="InterPro" id="IPR033132">
    <property type="entry name" value="GH_1_N_CS"/>
</dbReference>
<feature type="binding site" evidence="10">
    <location>
        <position position="299"/>
    </location>
    <ligand>
        <name>substrate</name>
    </ligand>
</feature>
<comment type="catalytic activity">
    <reaction evidence="1 11">
        <text>Hydrolysis of terminal, non-reducing beta-D-glucosyl residues with release of beta-D-glucose.</text>
        <dbReference type="EC" id="3.2.1.21"/>
    </reaction>
</comment>
<evidence type="ECO:0000256" key="1">
    <source>
        <dbReference type="ARBA" id="ARBA00000448"/>
    </source>
</evidence>
<dbReference type="InterPro" id="IPR017736">
    <property type="entry name" value="Glyco_hydro_1_beta-glucosidase"/>
</dbReference>
<evidence type="ECO:0000256" key="4">
    <source>
        <dbReference type="ARBA" id="ARBA00022801"/>
    </source>
</evidence>
<evidence type="ECO:0000256" key="3">
    <source>
        <dbReference type="ARBA" id="ARBA00012744"/>
    </source>
</evidence>
<feature type="active site" description="Proton donor" evidence="9">
    <location>
        <position position="163"/>
    </location>
</feature>
<dbReference type="AlphaFoldDB" id="U7DA26"/>
<keyword evidence="5" id="KW-0136">Cellulose degradation</keyword>
<evidence type="ECO:0000313" key="13">
    <source>
        <dbReference type="Proteomes" id="UP000017148"/>
    </source>
</evidence>
<dbReference type="STRING" id="1313304.CALK_0628"/>
<comment type="similarity">
    <text evidence="2 11">Belongs to the glycosyl hydrolase 1 family.</text>
</comment>
<feature type="binding site" evidence="10">
    <location>
        <position position="118"/>
    </location>
    <ligand>
        <name>substrate</name>
    </ligand>
</feature>
<gene>
    <name evidence="12" type="ORF">CALK_0628</name>
</gene>
<dbReference type="RefSeq" id="WP_022636151.1">
    <property type="nucleotide sequence ID" value="NZ_ASJR01000004.1"/>
</dbReference>
<dbReference type="PRINTS" id="PR00131">
    <property type="entry name" value="GLHYDRLASE1"/>
</dbReference>
<dbReference type="OrthoDB" id="9808275at2"/>
<dbReference type="Gene3D" id="3.20.20.80">
    <property type="entry name" value="Glycosidases"/>
    <property type="match status" value="1"/>
</dbReference>
<keyword evidence="13" id="KW-1185">Reference proteome</keyword>
<dbReference type="PROSITE" id="PS00653">
    <property type="entry name" value="GLYCOSYL_HYDROL_F1_2"/>
    <property type="match status" value="1"/>
</dbReference>
<evidence type="ECO:0000256" key="7">
    <source>
        <dbReference type="ARBA" id="ARBA00023295"/>
    </source>
</evidence>
<dbReference type="NCBIfam" id="TIGR03356">
    <property type="entry name" value="BGL"/>
    <property type="match status" value="1"/>
</dbReference>
<evidence type="ECO:0000256" key="6">
    <source>
        <dbReference type="ARBA" id="ARBA00023277"/>
    </source>
</evidence>
<feature type="binding site" evidence="10">
    <location>
        <position position="17"/>
    </location>
    <ligand>
        <name>substrate</name>
    </ligand>
</feature>
<evidence type="ECO:0000256" key="5">
    <source>
        <dbReference type="ARBA" id="ARBA00023001"/>
    </source>
</evidence>
<feature type="binding site" evidence="10">
    <location>
        <position position="162"/>
    </location>
    <ligand>
        <name>substrate</name>
    </ligand>
</feature>
<evidence type="ECO:0000256" key="2">
    <source>
        <dbReference type="ARBA" id="ARBA00010838"/>
    </source>
</evidence>
<evidence type="ECO:0000313" key="12">
    <source>
        <dbReference type="EMBL" id="ERP38852.1"/>
    </source>
</evidence>
<feature type="active site" description="Nucleophile" evidence="9">
    <location>
        <position position="350"/>
    </location>
</feature>
<dbReference type="EMBL" id="ASJR01000004">
    <property type="protein sequence ID" value="ERP38852.1"/>
    <property type="molecule type" value="Genomic_DNA"/>
</dbReference>
<dbReference type="EC" id="3.2.1.21" evidence="3 11"/>
<accession>U7DA26</accession>
<dbReference type="GO" id="GO:0005829">
    <property type="term" value="C:cytosol"/>
    <property type="evidence" value="ECO:0007669"/>
    <property type="project" value="TreeGrafter"/>
</dbReference>
<dbReference type="InterPro" id="IPR001360">
    <property type="entry name" value="Glyco_hydro_1"/>
</dbReference>
<name>U7DA26_9BACT</name>
<dbReference type="eggNOG" id="COG2723">
    <property type="taxonomic scope" value="Bacteria"/>
</dbReference>
<evidence type="ECO:0000256" key="8">
    <source>
        <dbReference type="ARBA" id="ARBA00023326"/>
    </source>
</evidence>
<evidence type="ECO:0000256" key="9">
    <source>
        <dbReference type="PIRSR" id="PIRSR617736-1"/>
    </source>
</evidence>
<dbReference type="Pfam" id="PF00232">
    <property type="entry name" value="Glyco_hydro_1"/>
    <property type="match status" value="1"/>
</dbReference>
<evidence type="ECO:0000256" key="10">
    <source>
        <dbReference type="PIRSR" id="PIRSR617736-2"/>
    </source>
</evidence>
<feature type="binding site" evidence="10">
    <location>
        <begin position="405"/>
        <end position="406"/>
    </location>
    <ligand>
        <name>substrate</name>
    </ligand>
</feature>
<keyword evidence="6" id="KW-0119">Carbohydrate metabolism</keyword>
<dbReference type="PANTHER" id="PTHR10353:SF36">
    <property type="entry name" value="LP05116P"/>
    <property type="match status" value="1"/>
</dbReference>
<sequence length="446" mass="50775">MSFPDSFLWGASTAAYQIEGAAATDGRGASVWDAFCRKPGAVVGGETGDVACDHYNRYADDIALWASLGLQSYRFSLSWSRLFPHGRGRVNSKGVDFYNRVIDTLLFHNITPVITLFHWDFPLDLFYQGGWLHRDSAYWFADYAAFAAQTFGDRVTWWITQNEPQCFIELGHKTGYHAPGLSLPQREVLWAAHNSLRAHGCAYGQMKEVRNSLMVGYGPVGVTSIPQEETSKNIMQARHHMFSHTDESLFTNTWFMDPVFKGEYPEDGCHFYGTDMIEFHSSDMEEIHQGADFLGTNIYHGTYINDTGGEVAPPQGHSTTAMGWPITPRALYWGPRFLSEQYGVPLVVTENGMAGTDYAMPDDTIIEDPYRVAYLRQYLQELRRACREGVDVRGYFVWSALDNFEWAEGYGKRFGIVYVDYETQERFCKRSALWYKEVIESNGRNL</sequence>
<evidence type="ECO:0000256" key="11">
    <source>
        <dbReference type="RuleBase" id="RU361175"/>
    </source>
</evidence>
<dbReference type="FunFam" id="3.20.20.80:FF:000004">
    <property type="entry name" value="Beta-glucosidase 6-phospho-beta-glucosidase"/>
    <property type="match status" value="1"/>
</dbReference>
<proteinExistence type="inferred from homology"/>